<dbReference type="InterPro" id="IPR016193">
    <property type="entry name" value="Cytidine_deaminase-like"/>
</dbReference>
<evidence type="ECO:0000313" key="3">
    <source>
        <dbReference type="Proteomes" id="UP000569951"/>
    </source>
</evidence>
<comment type="caution">
    <text evidence="2">The sequence shown here is derived from an EMBL/GenBank/DDBJ whole genome shotgun (WGS) entry which is preliminary data.</text>
</comment>
<dbReference type="Proteomes" id="UP000569951">
    <property type="component" value="Unassembled WGS sequence"/>
</dbReference>
<protein>
    <submittedName>
        <fullName evidence="2">tRNA(Adenine34) deaminase</fullName>
        <ecNumber evidence="2">3.5.4.33</ecNumber>
    </submittedName>
</protein>
<dbReference type="RefSeq" id="WP_183986690.1">
    <property type="nucleotide sequence ID" value="NZ_JACHHG010000005.1"/>
</dbReference>
<organism evidence="2 3">
    <name type="scientific">Deinobacterium chartae</name>
    <dbReference type="NCBI Taxonomy" id="521158"/>
    <lineage>
        <taxon>Bacteria</taxon>
        <taxon>Thermotogati</taxon>
        <taxon>Deinococcota</taxon>
        <taxon>Deinococci</taxon>
        <taxon>Deinococcales</taxon>
        <taxon>Deinococcaceae</taxon>
        <taxon>Deinobacterium</taxon>
    </lineage>
</organism>
<feature type="domain" description="CMP/dCMP-type deaminase" evidence="1">
    <location>
        <begin position="9"/>
        <end position="128"/>
    </location>
</feature>
<keyword evidence="3" id="KW-1185">Reference proteome</keyword>
<evidence type="ECO:0000313" key="2">
    <source>
        <dbReference type="EMBL" id="MBB6098370.1"/>
    </source>
</evidence>
<dbReference type="PANTHER" id="PTHR11079">
    <property type="entry name" value="CYTOSINE DEAMINASE FAMILY MEMBER"/>
    <property type="match status" value="1"/>
</dbReference>
<dbReference type="Pfam" id="PF00383">
    <property type="entry name" value="dCMP_cyt_deam_1"/>
    <property type="match status" value="1"/>
</dbReference>
<reference evidence="2 3" key="1">
    <citation type="submission" date="2020-08" db="EMBL/GenBank/DDBJ databases">
        <title>Genomic Encyclopedia of Type Strains, Phase IV (KMG-IV): sequencing the most valuable type-strain genomes for metagenomic binning, comparative biology and taxonomic classification.</title>
        <authorList>
            <person name="Goeker M."/>
        </authorList>
    </citation>
    <scope>NUCLEOTIDE SEQUENCE [LARGE SCALE GENOMIC DNA]</scope>
    <source>
        <strain evidence="2 3">DSM 21458</strain>
    </source>
</reference>
<evidence type="ECO:0000259" key="1">
    <source>
        <dbReference type="PROSITE" id="PS51747"/>
    </source>
</evidence>
<gene>
    <name evidence="2" type="ORF">HNR42_001795</name>
</gene>
<dbReference type="InterPro" id="IPR002125">
    <property type="entry name" value="CMP_dCMP_dom"/>
</dbReference>
<dbReference type="PANTHER" id="PTHR11079:SF162">
    <property type="entry name" value="RIBOFLAVIN BIOSYNTHESIS PROTEIN PYRD, CHLOROPLASTIC"/>
    <property type="match status" value="1"/>
</dbReference>
<proteinExistence type="predicted"/>
<dbReference type="PROSITE" id="PS51747">
    <property type="entry name" value="CYT_DCMP_DEAMINASES_2"/>
    <property type="match status" value="1"/>
</dbReference>
<dbReference type="SUPFAM" id="SSF53927">
    <property type="entry name" value="Cytidine deaminase-like"/>
    <property type="match status" value="1"/>
</dbReference>
<accession>A0A841I1R9</accession>
<sequence length="195" mass="22032">MDSKRQLRSYDRRLLEETLTLARRSAEIGSAPVGAVLADSDGTVLARGRNRVAEPWDLRERRIGDASFAHAEMDLYFQLGRLDSERVRGYTLYTSLEPCLMCGGATGMIGVGRIVWATDDPWGGSGRLIRWNEHPAFVQVEVLPCPYEDLEREGARLFAPEAKRAYPEVGWALWRERYPEFAAAVDRGERSGNRE</sequence>
<dbReference type="EC" id="3.5.4.33" evidence="2"/>
<keyword evidence="2" id="KW-0378">Hydrolase</keyword>
<dbReference type="Gene3D" id="3.40.140.10">
    <property type="entry name" value="Cytidine Deaminase, domain 2"/>
    <property type="match status" value="1"/>
</dbReference>
<dbReference type="EMBL" id="JACHHG010000005">
    <property type="protein sequence ID" value="MBB6098370.1"/>
    <property type="molecule type" value="Genomic_DNA"/>
</dbReference>
<dbReference type="GO" id="GO:0052717">
    <property type="term" value="F:tRNA-specific adenosine-34 deaminase activity"/>
    <property type="evidence" value="ECO:0007669"/>
    <property type="project" value="UniProtKB-EC"/>
</dbReference>
<name>A0A841I1R9_9DEIO</name>
<dbReference type="CDD" id="cd01285">
    <property type="entry name" value="nucleoside_deaminase"/>
    <property type="match status" value="1"/>
</dbReference>
<dbReference type="AlphaFoldDB" id="A0A841I1R9"/>